<dbReference type="SUPFAM" id="SSF46626">
    <property type="entry name" value="Cytochrome c"/>
    <property type="match status" value="1"/>
</dbReference>
<dbReference type="Proteomes" id="UP000244069">
    <property type="component" value="Unassembled WGS sequence"/>
</dbReference>
<dbReference type="GO" id="GO:0020037">
    <property type="term" value="F:heme binding"/>
    <property type="evidence" value="ECO:0007669"/>
    <property type="project" value="InterPro"/>
</dbReference>
<gene>
    <name evidence="9" type="ORF">C8N44_101310</name>
</gene>
<dbReference type="InterPro" id="IPR036909">
    <property type="entry name" value="Cyt_c-like_dom_sf"/>
</dbReference>
<organism evidence="9 10">
    <name type="scientific">Allosediminivita pacifica</name>
    <dbReference type="NCBI Taxonomy" id="1267769"/>
    <lineage>
        <taxon>Bacteria</taxon>
        <taxon>Pseudomonadati</taxon>
        <taxon>Pseudomonadota</taxon>
        <taxon>Alphaproteobacteria</taxon>
        <taxon>Rhodobacterales</taxon>
        <taxon>Paracoccaceae</taxon>
        <taxon>Allosediminivita</taxon>
    </lineage>
</organism>
<evidence type="ECO:0000256" key="2">
    <source>
        <dbReference type="ARBA" id="ARBA00022617"/>
    </source>
</evidence>
<keyword evidence="7" id="KW-0472">Membrane</keyword>
<keyword evidence="4" id="KW-0249">Electron transport</keyword>
<dbReference type="Pfam" id="PF00034">
    <property type="entry name" value="Cytochrom_C"/>
    <property type="match status" value="1"/>
</dbReference>
<dbReference type="Gene3D" id="1.10.760.10">
    <property type="entry name" value="Cytochrome c-like domain"/>
    <property type="match status" value="1"/>
</dbReference>
<keyword evidence="7" id="KW-1133">Transmembrane helix</keyword>
<keyword evidence="3 6" id="KW-0479">Metal-binding</keyword>
<proteinExistence type="predicted"/>
<evidence type="ECO:0000259" key="8">
    <source>
        <dbReference type="PROSITE" id="PS51007"/>
    </source>
</evidence>
<protein>
    <submittedName>
        <fullName evidence="9">Cytochrome c</fullName>
    </submittedName>
</protein>
<evidence type="ECO:0000256" key="1">
    <source>
        <dbReference type="ARBA" id="ARBA00022448"/>
    </source>
</evidence>
<name>A0A2T6BAD2_9RHOB</name>
<evidence type="ECO:0000256" key="4">
    <source>
        <dbReference type="ARBA" id="ARBA00022982"/>
    </source>
</evidence>
<dbReference type="PANTHER" id="PTHR11961">
    <property type="entry name" value="CYTOCHROME C"/>
    <property type="match status" value="1"/>
</dbReference>
<dbReference type="InterPro" id="IPR009056">
    <property type="entry name" value="Cyt_c-like_dom"/>
</dbReference>
<dbReference type="AlphaFoldDB" id="A0A2T6BAD2"/>
<dbReference type="PRINTS" id="PR00604">
    <property type="entry name" value="CYTCHRMECIAB"/>
</dbReference>
<reference evidence="9 10" key="1">
    <citation type="submission" date="2018-04" db="EMBL/GenBank/DDBJ databases">
        <title>Genomic Encyclopedia of Archaeal and Bacterial Type Strains, Phase II (KMG-II): from individual species to whole genera.</title>
        <authorList>
            <person name="Goeker M."/>
        </authorList>
    </citation>
    <scope>NUCLEOTIDE SEQUENCE [LARGE SCALE GENOMIC DNA]</scope>
    <source>
        <strain evidence="9 10">DSM 29329</strain>
    </source>
</reference>
<dbReference type="GO" id="GO:0046872">
    <property type="term" value="F:metal ion binding"/>
    <property type="evidence" value="ECO:0007669"/>
    <property type="project" value="UniProtKB-KW"/>
</dbReference>
<dbReference type="EMBL" id="QBKN01000001">
    <property type="protein sequence ID" value="PTX53019.1"/>
    <property type="molecule type" value="Genomic_DNA"/>
</dbReference>
<sequence length="188" mass="19866">MEAVDTATDGQLWDATDMFDTMTFTKVVGGLCGALLVYLLGVWAAESLYHVGGGHGEEVASYVIETEDDGSGEEEEAEVDFETVYAEADAGAGERVFGRCRACHNLDGSNATGPHLDGVVGRDVAAVDGFNYSGALVEAADVWSPENLSHFIENPRGYAPGTAMSFNGLSDIEDRANLIAYLEQQSGG</sequence>
<evidence type="ECO:0000256" key="5">
    <source>
        <dbReference type="ARBA" id="ARBA00023004"/>
    </source>
</evidence>
<evidence type="ECO:0000256" key="3">
    <source>
        <dbReference type="ARBA" id="ARBA00022723"/>
    </source>
</evidence>
<keyword evidence="2 6" id="KW-0349">Heme</keyword>
<dbReference type="PROSITE" id="PS51007">
    <property type="entry name" value="CYTC"/>
    <property type="match status" value="1"/>
</dbReference>
<feature type="domain" description="Cytochrome c" evidence="8">
    <location>
        <begin position="88"/>
        <end position="186"/>
    </location>
</feature>
<accession>A0A2T6BAD2</accession>
<dbReference type="InterPro" id="IPR002327">
    <property type="entry name" value="Cyt_c_1A/1B"/>
</dbReference>
<keyword evidence="10" id="KW-1185">Reference proteome</keyword>
<dbReference type="GO" id="GO:0009055">
    <property type="term" value="F:electron transfer activity"/>
    <property type="evidence" value="ECO:0007669"/>
    <property type="project" value="InterPro"/>
</dbReference>
<comment type="caution">
    <text evidence="9">The sequence shown here is derived from an EMBL/GenBank/DDBJ whole genome shotgun (WGS) entry which is preliminary data.</text>
</comment>
<evidence type="ECO:0000256" key="7">
    <source>
        <dbReference type="SAM" id="Phobius"/>
    </source>
</evidence>
<keyword evidence="1" id="KW-0813">Transport</keyword>
<keyword evidence="5 6" id="KW-0408">Iron</keyword>
<evidence type="ECO:0000313" key="9">
    <source>
        <dbReference type="EMBL" id="PTX53019.1"/>
    </source>
</evidence>
<evidence type="ECO:0000313" key="10">
    <source>
        <dbReference type="Proteomes" id="UP000244069"/>
    </source>
</evidence>
<feature type="transmembrane region" description="Helical" evidence="7">
    <location>
        <begin position="27"/>
        <end position="45"/>
    </location>
</feature>
<keyword evidence="7" id="KW-0812">Transmembrane</keyword>
<evidence type="ECO:0000256" key="6">
    <source>
        <dbReference type="PROSITE-ProRule" id="PRU00433"/>
    </source>
</evidence>